<evidence type="ECO:0000259" key="1">
    <source>
        <dbReference type="Pfam" id="PF02900"/>
    </source>
</evidence>
<dbReference type="EMBL" id="JBHSFW010000001">
    <property type="protein sequence ID" value="MFC4617769.1"/>
    <property type="molecule type" value="Genomic_DNA"/>
</dbReference>
<keyword evidence="2" id="KW-0223">Dioxygenase</keyword>
<dbReference type="SUPFAM" id="SSF53213">
    <property type="entry name" value="LigB-like"/>
    <property type="match status" value="1"/>
</dbReference>
<name>A0ABV9GJM6_9BACL</name>
<sequence>MGQVVYACITPHGGEIIPELAAGHIERMARTRASMETLGERMKASRPDAIVVITPHGIRIDGQFSIIDSETVEGSETENSRTYTMIRQVDRTLAKAVRLEAEAAGLPCGLLNFGTSEGPLSKLPLDWGAVVPLAFMPDIPVVIITPSRALTNDQMVAFGRALRRAIDQSDQRVGVIASCDWCHTHDASGPYGYHPSAKAVDERIVNLIKEGQLEGMAAFTEREIEDAKPDGIWQTLILAGVVPKAERAVEFLSYEAPTYFGLICAEITK</sequence>
<evidence type="ECO:0000313" key="3">
    <source>
        <dbReference type="Proteomes" id="UP001596022"/>
    </source>
</evidence>
<dbReference type="Proteomes" id="UP001596022">
    <property type="component" value="Unassembled WGS sequence"/>
</dbReference>
<accession>A0ABV9GJM6</accession>
<dbReference type="GO" id="GO:0051213">
    <property type="term" value="F:dioxygenase activity"/>
    <property type="evidence" value="ECO:0007669"/>
    <property type="project" value="UniProtKB-KW"/>
</dbReference>
<keyword evidence="3" id="KW-1185">Reference proteome</keyword>
<feature type="domain" description="Extradiol ring-cleavage dioxygenase class III enzyme subunit B" evidence="1">
    <location>
        <begin position="7"/>
        <end position="254"/>
    </location>
</feature>
<dbReference type="InterPro" id="IPR004183">
    <property type="entry name" value="Xdiol_dOase_suB"/>
</dbReference>
<gene>
    <name evidence="2" type="ORF">ACFO4N_03395</name>
</gene>
<reference evidence="3" key="1">
    <citation type="journal article" date="2019" name="Int. J. Syst. Evol. Microbiol.">
        <title>The Global Catalogue of Microorganisms (GCM) 10K type strain sequencing project: providing services to taxonomists for standard genome sequencing and annotation.</title>
        <authorList>
            <consortium name="The Broad Institute Genomics Platform"/>
            <consortium name="The Broad Institute Genome Sequencing Center for Infectious Disease"/>
            <person name="Wu L."/>
            <person name="Ma J."/>
        </authorList>
    </citation>
    <scope>NUCLEOTIDE SEQUENCE [LARGE SCALE GENOMIC DNA]</scope>
    <source>
        <strain evidence="3">CGMCC 1.16306</strain>
    </source>
</reference>
<protein>
    <submittedName>
        <fullName evidence="2">Extradiol ring-cleavage dioxygenase</fullName>
    </submittedName>
</protein>
<dbReference type="Pfam" id="PF02900">
    <property type="entry name" value="LigB"/>
    <property type="match status" value="1"/>
</dbReference>
<dbReference type="RefSeq" id="WP_376844795.1">
    <property type="nucleotide sequence ID" value="NZ_JBHSFW010000001.1"/>
</dbReference>
<comment type="caution">
    <text evidence="2">The sequence shown here is derived from an EMBL/GenBank/DDBJ whole genome shotgun (WGS) entry which is preliminary data.</text>
</comment>
<proteinExistence type="predicted"/>
<organism evidence="2 3">
    <name type="scientific">Camelliibacillus cellulosilyticus</name>
    <dbReference type="NCBI Taxonomy" id="2174486"/>
    <lineage>
        <taxon>Bacteria</taxon>
        <taxon>Bacillati</taxon>
        <taxon>Bacillota</taxon>
        <taxon>Bacilli</taxon>
        <taxon>Bacillales</taxon>
        <taxon>Sporolactobacillaceae</taxon>
        <taxon>Camelliibacillus</taxon>
    </lineage>
</organism>
<keyword evidence="2" id="KW-0560">Oxidoreductase</keyword>
<dbReference type="Gene3D" id="3.40.830.10">
    <property type="entry name" value="LigB-like"/>
    <property type="match status" value="1"/>
</dbReference>
<evidence type="ECO:0000313" key="2">
    <source>
        <dbReference type="EMBL" id="MFC4617769.1"/>
    </source>
</evidence>